<keyword evidence="1" id="KW-0812">Transmembrane</keyword>
<feature type="transmembrane region" description="Helical" evidence="1">
    <location>
        <begin position="119"/>
        <end position="139"/>
    </location>
</feature>
<evidence type="ECO:0000256" key="1">
    <source>
        <dbReference type="SAM" id="Phobius"/>
    </source>
</evidence>
<protein>
    <submittedName>
        <fullName evidence="2">Calpain catalytic domain-containing protein</fullName>
    </submittedName>
</protein>
<reference evidence="2" key="1">
    <citation type="submission" date="2016-06" db="UniProtKB">
        <authorList>
            <consortium name="WormBaseParasite"/>
        </authorList>
    </citation>
    <scope>IDENTIFICATION</scope>
</reference>
<proteinExistence type="predicted"/>
<accession>A0A183DLC0</accession>
<dbReference type="AlphaFoldDB" id="A0A183DLC0"/>
<sequence length="146" mass="16635">LHLCASSGIFIVEYCFQEVHGVVEDLSLRLGTTGDKWLQSAVKKPKYFEFTPMELYAITERMKLAEPTTNGDGKADVANYVEFLHKVRNLKVRGARGCIGSSNITWNSLSFSLRACKNILALWVCFLFQFFSFMCNSWSTVQREQC</sequence>
<evidence type="ECO:0000313" key="2">
    <source>
        <dbReference type="WBParaSite" id="GPUH_0000952201-mRNA-1"/>
    </source>
</evidence>
<dbReference type="WBParaSite" id="GPUH_0000952201-mRNA-1">
    <property type="protein sequence ID" value="GPUH_0000952201-mRNA-1"/>
    <property type="gene ID" value="GPUH_0000952201"/>
</dbReference>
<keyword evidence="1" id="KW-0472">Membrane</keyword>
<name>A0A183DLC0_9BILA</name>
<keyword evidence="1" id="KW-1133">Transmembrane helix</keyword>
<organism evidence="2">
    <name type="scientific">Gongylonema pulchrum</name>
    <dbReference type="NCBI Taxonomy" id="637853"/>
    <lineage>
        <taxon>Eukaryota</taxon>
        <taxon>Metazoa</taxon>
        <taxon>Ecdysozoa</taxon>
        <taxon>Nematoda</taxon>
        <taxon>Chromadorea</taxon>
        <taxon>Rhabditida</taxon>
        <taxon>Spirurina</taxon>
        <taxon>Spiruromorpha</taxon>
        <taxon>Spiruroidea</taxon>
        <taxon>Gongylonematidae</taxon>
        <taxon>Gongylonema</taxon>
    </lineage>
</organism>